<dbReference type="PROSITE" id="PS50011">
    <property type="entry name" value="PROTEIN_KINASE_DOM"/>
    <property type="match status" value="1"/>
</dbReference>
<keyword evidence="9" id="KW-0418">Kinase</keyword>
<dbReference type="FunFam" id="1.10.510.10:FF:001023">
    <property type="entry name" value="Os07g0541700 protein"/>
    <property type="match status" value="1"/>
</dbReference>
<keyword evidence="3" id="KW-0723">Serine/threonine-protein kinase</keyword>
<evidence type="ECO:0000256" key="8">
    <source>
        <dbReference type="ARBA" id="ARBA00022741"/>
    </source>
</evidence>
<dbReference type="PANTHER" id="PTHR47976">
    <property type="entry name" value="G-TYPE LECTIN S-RECEPTOR-LIKE SERINE/THREONINE-PROTEIN KINASE SD2-5"/>
    <property type="match status" value="1"/>
</dbReference>
<dbReference type="InterPro" id="IPR051343">
    <property type="entry name" value="G-type_lectin_kinases/EP1-like"/>
</dbReference>
<feature type="domain" description="Protein kinase" evidence="19">
    <location>
        <begin position="162"/>
        <end position="345"/>
    </location>
</feature>
<evidence type="ECO:0000256" key="15">
    <source>
        <dbReference type="ARBA" id="ARBA00023180"/>
    </source>
</evidence>
<protein>
    <recommendedName>
        <fullName evidence="2">non-specific serine/threonine protein kinase</fullName>
        <ecNumber evidence="2">2.7.11.1</ecNumber>
    </recommendedName>
</protein>
<evidence type="ECO:0000256" key="4">
    <source>
        <dbReference type="ARBA" id="ARBA00022536"/>
    </source>
</evidence>
<comment type="catalytic activity">
    <reaction evidence="17">
        <text>L-seryl-[protein] + ATP = O-phospho-L-seryl-[protein] + ADP + H(+)</text>
        <dbReference type="Rhea" id="RHEA:17989"/>
        <dbReference type="Rhea" id="RHEA-COMP:9863"/>
        <dbReference type="Rhea" id="RHEA-COMP:11604"/>
        <dbReference type="ChEBI" id="CHEBI:15378"/>
        <dbReference type="ChEBI" id="CHEBI:29999"/>
        <dbReference type="ChEBI" id="CHEBI:30616"/>
        <dbReference type="ChEBI" id="CHEBI:83421"/>
        <dbReference type="ChEBI" id="CHEBI:456216"/>
        <dbReference type="EC" id="2.7.11.1"/>
    </reaction>
</comment>
<comment type="subcellular location">
    <subcellularLocation>
        <location evidence="1">Membrane</location>
        <topology evidence="1">Single-pass type I membrane protein</topology>
    </subcellularLocation>
</comment>
<dbReference type="PANTHER" id="PTHR47976:SF78">
    <property type="entry name" value="RECEPTOR-LIKE SERINE_THREONINE-PROTEIN KINASE"/>
    <property type="match status" value="1"/>
</dbReference>
<evidence type="ECO:0000259" key="19">
    <source>
        <dbReference type="PROSITE" id="PS50011"/>
    </source>
</evidence>
<evidence type="ECO:0000256" key="16">
    <source>
        <dbReference type="ARBA" id="ARBA00047899"/>
    </source>
</evidence>
<dbReference type="GO" id="GO:0004674">
    <property type="term" value="F:protein serine/threonine kinase activity"/>
    <property type="evidence" value="ECO:0007669"/>
    <property type="project" value="UniProtKB-KW"/>
</dbReference>
<keyword evidence="14" id="KW-0675">Receptor</keyword>
<keyword evidence="6" id="KW-0812">Transmembrane</keyword>
<dbReference type="GO" id="GO:0005524">
    <property type="term" value="F:ATP binding"/>
    <property type="evidence" value="ECO:0007669"/>
    <property type="project" value="UniProtKB-UniRule"/>
</dbReference>
<dbReference type="Gene3D" id="3.30.200.20">
    <property type="entry name" value="Phosphorylase Kinase, domain 1"/>
    <property type="match status" value="1"/>
</dbReference>
<keyword evidence="10 18" id="KW-0067">ATP-binding</keyword>
<evidence type="ECO:0000256" key="1">
    <source>
        <dbReference type="ARBA" id="ARBA00004479"/>
    </source>
</evidence>
<evidence type="ECO:0000256" key="2">
    <source>
        <dbReference type="ARBA" id="ARBA00012513"/>
    </source>
</evidence>
<evidence type="ECO:0000313" key="20">
    <source>
        <dbReference type="EMBL" id="KDP39922.1"/>
    </source>
</evidence>
<proteinExistence type="predicted"/>
<keyword evidence="15" id="KW-0325">Glycoprotein</keyword>
<evidence type="ECO:0000256" key="14">
    <source>
        <dbReference type="ARBA" id="ARBA00023170"/>
    </source>
</evidence>
<dbReference type="PROSITE" id="PS00107">
    <property type="entry name" value="PROTEIN_KINASE_ATP"/>
    <property type="match status" value="1"/>
</dbReference>
<dbReference type="InterPro" id="IPR000719">
    <property type="entry name" value="Prot_kinase_dom"/>
</dbReference>
<evidence type="ECO:0000256" key="11">
    <source>
        <dbReference type="ARBA" id="ARBA00022989"/>
    </source>
</evidence>
<dbReference type="EC" id="2.7.11.1" evidence="2"/>
<feature type="binding site" evidence="18">
    <location>
        <position position="193"/>
    </location>
    <ligand>
        <name>ATP</name>
        <dbReference type="ChEBI" id="CHEBI:30616"/>
    </ligand>
</feature>
<dbReference type="Gene3D" id="1.10.510.10">
    <property type="entry name" value="Transferase(Phosphotransferase) domain 1"/>
    <property type="match status" value="1"/>
</dbReference>
<name>A0A067KUU4_JATCU</name>
<sequence>MINGRPNCTCPPGYTFMDGNNLFGGCKPNFPLGCGVEDESEKMEELYEIKELPNVNWPLGDYERLEPYSEAECRTSCLQDCSCAVAIYGKRCWKKRLPLANGKVEMGDTKALVKIRKGAPLDYPGPICTNKKQDKYSILTGSLASSVVFNGLLLIELEEATDNFKEELGRGSSAIVYKGNLKFGSSNVVAIKKLDKLTQEADREFRTEMKAIGRTCHKNLVRLVGFCEEGTRRLLVYEFMTNGTLANFLLGIPKPGWNTRAKIALEIAKGLVYLHEDCETPIIHCDTKPENILLDDCFTARISDFGLAKLLASNQSRTLTIIRGTRGYVAPEWFRNVAVTAKVDV</sequence>
<accession>A0A067KUU4</accession>
<keyword evidence="4" id="KW-0245">EGF-like domain</keyword>
<evidence type="ECO:0000256" key="13">
    <source>
        <dbReference type="ARBA" id="ARBA00023157"/>
    </source>
</evidence>
<dbReference type="OrthoDB" id="1930390at2759"/>
<evidence type="ECO:0000256" key="6">
    <source>
        <dbReference type="ARBA" id="ARBA00022692"/>
    </source>
</evidence>
<keyword evidence="13" id="KW-1015">Disulfide bond</keyword>
<dbReference type="Pfam" id="PF00069">
    <property type="entry name" value="Pkinase"/>
    <property type="match status" value="1"/>
</dbReference>
<keyword evidence="11" id="KW-1133">Transmembrane helix</keyword>
<evidence type="ECO:0000256" key="3">
    <source>
        <dbReference type="ARBA" id="ARBA00022527"/>
    </source>
</evidence>
<dbReference type="EMBL" id="KK914336">
    <property type="protein sequence ID" value="KDP39922.1"/>
    <property type="molecule type" value="Genomic_DNA"/>
</dbReference>
<evidence type="ECO:0000256" key="10">
    <source>
        <dbReference type="ARBA" id="ARBA00022840"/>
    </source>
</evidence>
<evidence type="ECO:0000256" key="18">
    <source>
        <dbReference type="PROSITE-ProRule" id="PRU10141"/>
    </source>
</evidence>
<evidence type="ECO:0000256" key="9">
    <source>
        <dbReference type="ARBA" id="ARBA00022777"/>
    </source>
</evidence>
<dbReference type="InterPro" id="IPR011009">
    <property type="entry name" value="Kinase-like_dom_sf"/>
</dbReference>
<keyword evidence="8 18" id="KW-0547">Nucleotide-binding</keyword>
<keyword evidence="21" id="KW-1185">Reference proteome</keyword>
<keyword evidence="12" id="KW-0472">Membrane</keyword>
<comment type="catalytic activity">
    <reaction evidence="16">
        <text>L-threonyl-[protein] + ATP = O-phospho-L-threonyl-[protein] + ADP + H(+)</text>
        <dbReference type="Rhea" id="RHEA:46608"/>
        <dbReference type="Rhea" id="RHEA-COMP:11060"/>
        <dbReference type="Rhea" id="RHEA-COMP:11605"/>
        <dbReference type="ChEBI" id="CHEBI:15378"/>
        <dbReference type="ChEBI" id="CHEBI:30013"/>
        <dbReference type="ChEBI" id="CHEBI:30616"/>
        <dbReference type="ChEBI" id="CHEBI:61977"/>
        <dbReference type="ChEBI" id="CHEBI:456216"/>
        <dbReference type="EC" id="2.7.11.1"/>
    </reaction>
</comment>
<dbReference type="FunFam" id="3.30.200.20:FF:000059">
    <property type="entry name" value="S-receptor-like serine/threonine-protein kinase"/>
    <property type="match status" value="1"/>
</dbReference>
<dbReference type="Proteomes" id="UP000027138">
    <property type="component" value="Unassembled WGS sequence"/>
</dbReference>
<evidence type="ECO:0000256" key="12">
    <source>
        <dbReference type="ARBA" id="ARBA00023136"/>
    </source>
</evidence>
<dbReference type="InterPro" id="IPR017441">
    <property type="entry name" value="Protein_kinase_ATP_BS"/>
</dbReference>
<dbReference type="AlphaFoldDB" id="A0A067KUU4"/>
<organism evidence="20 21">
    <name type="scientific">Jatropha curcas</name>
    <name type="common">Barbados nut</name>
    <dbReference type="NCBI Taxonomy" id="180498"/>
    <lineage>
        <taxon>Eukaryota</taxon>
        <taxon>Viridiplantae</taxon>
        <taxon>Streptophyta</taxon>
        <taxon>Embryophyta</taxon>
        <taxon>Tracheophyta</taxon>
        <taxon>Spermatophyta</taxon>
        <taxon>Magnoliopsida</taxon>
        <taxon>eudicotyledons</taxon>
        <taxon>Gunneridae</taxon>
        <taxon>Pentapetalae</taxon>
        <taxon>rosids</taxon>
        <taxon>fabids</taxon>
        <taxon>Malpighiales</taxon>
        <taxon>Euphorbiaceae</taxon>
        <taxon>Crotonoideae</taxon>
        <taxon>Jatropheae</taxon>
        <taxon>Jatropha</taxon>
    </lineage>
</organism>
<dbReference type="GO" id="GO:0016020">
    <property type="term" value="C:membrane"/>
    <property type="evidence" value="ECO:0007669"/>
    <property type="project" value="UniProtKB-SubCell"/>
</dbReference>
<gene>
    <name evidence="20" type="ORF">JCGZ_03453</name>
</gene>
<evidence type="ECO:0000256" key="7">
    <source>
        <dbReference type="ARBA" id="ARBA00022729"/>
    </source>
</evidence>
<keyword evidence="5" id="KW-0808">Transferase</keyword>
<evidence type="ECO:0000256" key="5">
    <source>
        <dbReference type="ARBA" id="ARBA00022679"/>
    </source>
</evidence>
<evidence type="ECO:0000313" key="21">
    <source>
        <dbReference type="Proteomes" id="UP000027138"/>
    </source>
</evidence>
<evidence type="ECO:0000256" key="17">
    <source>
        <dbReference type="ARBA" id="ARBA00048679"/>
    </source>
</evidence>
<keyword evidence="7" id="KW-0732">Signal</keyword>
<dbReference type="SUPFAM" id="SSF56112">
    <property type="entry name" value="Protein kinase-like (PK-like)"/>
    <property type="match status" value="1"/>
</dbReference>
<reference evidence="20 21" key="1">
    <citation type="journal article" date="2014" name="PLoS ONE">
        <title>Global Analysis of Gene Expression Profiles in Physic Nut (Jatropha curcas L.) Seedlings Exposed to Salt Stress.</title>
        <authorList>
            <person name="Zhang L."/>
            <person name="Zhang C."/>
            <person name="Wu P."/>
            <person name="Chen Y."/>
            <person name="Li M."/>
            <person name="Jiang H."/>
            <person name="Wu G."/>
        </authorList>
    </citation>
    <scope>NUCLEOTIDE SEQUENCE [LARGE SCALE GENOMIC DNA]</scope>
    <source>
        <strain evidence="21">cv. GZQX0401</strain>
        <tissue evidence="20">Young leaves</tissue>
    </source>
</reference>